<keyword evidence="3" id="KW-1185">Reference proteome</keyword>
<dbReference type="PROSITE" id="PS51257">
    <property type="entry name" value="PROKAR_LIPOPROTEIN"/>
    <property type="match status" value="1"/>
</dbReference>
<accession>A0A3L6SRW2</accession>
<evidence type="ECO:0000256" key="1">
    <source>
        <dbReference type="SAM" id="MobiDB-lite"/>
    </source>
</evidence>
<comment type="caution">
    <text evidence="2">The sequence shown here is derived from an EMBL/GenBank/DDBJ whole genome shotgun (WGS) entry which is preliminary data.</text>
</comment>
<feature type="region of interest" description="Disordered" evidence="1">
    <location>
        <begin position="1"/>
        <end position="37"/>
    </location>
</feature>
<sequence length="219" mass="24758">MEKENEVSKQQVNGQQGGTIYSCHDGSPTIEPKYDVHADEGFPDISAEFPATPHGRANNNQNIITVAVTTVGGGVDALPGSQYESDEFSANPEGREFEEQDIPAFEFNDQGIPGGPVSTDPKEHRSERDKARRASMSLHERTLINQHRRELYHSKRLLKTPQTVEVEKMRNRLPARKEGKREYKRRLKEFRANNLHPDSIAMVNPEFVPKLLFPSPDRA</sequence>
<dbReference type="Proteomes" id="UP000275267">
    <property type="component" value="Unassembled WGS sequence"/>
</dbReference>
<proteinExistence type="predicted"/>
<evidence type="ECO:0000313" key="2">
    <source>
        <dbReference type="EMBL" id="RLN25348.1"/>
    </source>
</evidence>
<name>A0A3L6SRW2_PANMI</name>
<evidence type="ECO:0000313" key="3">
    <source>
        <dbReference type="Proteomes" id="UP000275267"/>
    </source>
</evidence>
<dbReference type="STRING" id="4540.A0A3L6SRW2"/>
<dbReference type="AlphaFoldDB" id="A0A3L6SRW2"/>
<organism evidence="2 3">
    <name type="scientific">Panicum miliaceum</name>
    <name type="common">Proso millet</name>
    <name type="synonym">Broomcorn millet</name>
    <dbReference type="NCBI Taxonomy" id="4540"/>
    <lineage>
        <taxon>Eukaryota</taxon>
        <taxon>Viridiplantae</taxon>
        <taxon>Streptophyta</taxon>
        <taxon>Embryophyta</taxon>
        <taxon>Tracheophyta</taxon>
        <taxon>Spermatophyta</taxon>
        <taxon>Magnoliopsida</taxon>
        <taxon>Liliopsida</taxon>
        <taxon>Poales</taxon>
        <taxon>Poaceae</taxon>
        <taxon>PACMAD clade</taxon>
        <taxon>Panicoideae</taxon>
        <taxon>Panicodae</taxon>
        <taxon>Paniceae</taxon>
        <taxon>Panicinae</taxon>
        <taxon>Panicum</taxon>
        <taxon>Panicum sect. Panicum</taxon>
    </lineage>
</organism>
<feature type="compositionally biased region" description="Basic and acidic residues" evidence="1">
    <location>
        <begin position="120"/>
        <end position="137"/>
    </location>
</feature>
<gene>
    <name evidence="2" type="ORF">C2845_PM07G13130</name>
</gene>
<dbReference type="EMBL" id="PQIB02000004">
    <property type="protein sequence ID" value="RLN25348.1"/>
    <property type="molecule type" value="Genomic_DNA"/>
</dbReference>
<protein>
    <submittedName>
        <fullName evidence="2">Uncharacterized protein</fullName>
    </submittedName>
</protein>
<feature type="region of interest" description="Disordered" evidence="1">
    <location>
        <begin position="106"/>
        <end position="137"/>
    </location>
</feature>
<feature type="region of interest" description="Disordered" evidence="1">
    <location>
        <begin position="77"/>
        <end position="96"/>
    </location>
</feature>
<reference evidence="3" key="1">
    <citation type="journal article" date="2019" name="Nat. Commun.">
        <title>The genome of broomcorn millet.</title>
        <authorList>
            <person name="Zou C."/>
            <person name="Miki D."/>
            <person name="Li D."/>
            <person name="Tang Q."/>
            <person name="Xiao L."/>
            <person name="Rajput S."/>
            <person name="Deng P."/>
            <person name="Jia W."/>
            <person name="Huang R."/>
            <person name="Zhang M."/>
            <person name="Sun Y."/>
            <person name="Hu J."/>
            <person name="Fu X."/>
            <person name="Schnable P.S."/>
            <person name="Li F."/>
            <person name="Zhang H."/>
            <person name="Feng B."/>
            <person name="Zhu X."/>
            <person name="Liu R."/>
            <person name="Schnable J.C."/>
            <person name="Zhu J.-K."/>
            <person name="Zhang H."/>
        </authorList>
    </citation>
    <scope>NUCLEOTIDE SEQUENCE [LARGE SCALE GENOMIC DNA]</scope>
</reference>